<evidence type="ECO:0000256" key="1">
    <source>
        <dbReference type="SAM" id="SignalP"/>
    </source>
</evidence>
<reference evidence="2" key="1">
    <citation type="submission" date="2014-09" db="EMBL/GenBank/DDBJ databases">
        <authorList>
            <person name="Magalhaes I.L.F."/>
            <person name="Oliveira U."/>
            <person name="Santos F.R."/>
            <person name="Vidigal T.H.D.A."/>
            <person name="Brescovit A.D."/>
            <person name="Santos A.J."/>
        </authorList>
    </citation>
    <scope>NUCLEOTIDE SEQUENCE</scope>
    <source>
        <tissue evidence="2">Shoot tissue taken approximately 20 cm above the soil surface</tissue>
    </source>
</reference>
<proteinExistence type="predicted"/>
<feature type="signal peptide" evidence="1">
    <location>
        <begin position="1"/>
        <end position="20"/>
    </location>
</feature>
<sequence>MTVTSSETYLLLLLITLLLANHEQKVAHSPSDKTSGFSSSSGCNTPCPVLARGEMSSLCDQHPLLGVYHSLLVEASCGSKNCSFRQSLLIFFLHCLLGFCNAGTERLLVYEFMTNRSLSGLLFGDARPQWNLRIHLALEWQGDCYTYTRNAAHRSSTAT</sequence>
<evidence type="ECO:0000313" key="2">
    <source>
        <dbReference type="EMBL" id="JAD95136.1"/>
    </source>
</evidence>
<reference evidence="2" key="2">
    <citation type="journal article" date="2015" name="Data Brief">
        <title>Shoot transcriptome of the giant reed, Arundo donax.</title>
        <authorList>
            <person name="Barrero R.A."/>
            <person name="Guerrero F.D."/>
            <person name="Moolhuijzen P."/>
            <person name="Goolsby J.A."/>
            <person name="Tidwell J."/>
            <person name="Bellgard S.E."/>
            <person name="Bellgard M.I."/>
        </authorList>
    </citation>
    <scope>NUCLEOTIDE SEQUENCE</scope>
    <source>
        <tissue evidence="2">Shoot tissue taken approximately 20 cm above the soil surface</tissue>
    </source>
</reference>
<organism evidence="2">
    <name type="scientific">Arundo donax</name>
    <name type="common">Giant reed</name>
    <name type="synonym">Donax arundinaceus</name>
    <dbReference type="NCBI Taxonomy" id="35708"/>
    <lineage>
        <taxon>Eukaryota</taxon>
        <taxon>Viridiplantae</taxon>
        <taxon>Streptophyta</taxon>
        <taxon>Embryophyta</taxon>
        <taxon>Tracheophyta</taxon>
        <taxon>Spermatophyta</taxon>
        <taxon>Magnoliopsida</taxon>
        <taxon>Liliopsida</taxon>
        <taxon>Poales</taxon>
        <taxon>Poaceae</taxon>
        <taxon>PACMAD clade</taxon>
        <taxon>Arundinoideae</taxon>
        <taxon>Arundineae</taxon>
        <taxon>Arundo</taxon>
    </lineage>
</organism>
<dbReference type="AlphaFoldDB" id="A0A0A9E513"/>
<accession>A0A0A9E513</accession>
<keyword evidence="1" id="KW-0732">Signal</keyword>
<feature type="chain" id="PRO_5002045231" evidence="1">
    <location>
        <begin position="21"/>
        <end position="159"/>
    </location>
</feature>
<name>A0A0A9E513_ARUDO</name>
<dbReference type="EMBL" id="GBRH01202759">
    <property type="protein sequence ID" value="JAD95136.1"/>
    <property type="molecule type" value="Transcribed_RNA"/>
</dbReference>
<protein>
    <submittedName>
        <fullName evidence="2">Uncharacterized protein</fullName>
    </submittedName>
</protein>